<protein>
    <submittedName>
        <fullName evidence="2">PAS domain S-box-containing protein</fullName>
    </submittedName>
</protein>
<dbReference type="Gene3D" id="3.30.450.20">
    <property type="entry name" value="PAS domain"/>
    <property type="match status" value="1"/>
</dbReference>
<dbReference type="RefSeq" id="WP_242876882.1">
    <property type="nucleotide sequence ID" value="NZ_FMUS01000002.1"/>
</dbReference>
<dbReference type="STRING" id="1120976.SAMN03080606_00340"/>
<evidence type="ECO:0000313" key="2">
    <source>
        <dbReference type="EMBL" id="SCX86700.1"/>
    </source>
</evidence>
<organism evidence="2 3">
    <name type="scientific">Alkaliphilus peptidifermentans DSM 18978</name>
    <dbReference type="NCBI Taxonomy" id="1120976"/>
    <lineage>
        <taxon>Bacteria</taxon>
        <taxon>Bacillati</taxon>
        <taxon>Bacillota</taxon>
        <taxon>Clostridia</taxon>
        <taxon>Peptostreptococcales</taxon>
        <taxon>Natronincolaceae</taxon>
        <taxon>Alkaliphilus</taxon>
    </lineage>
</organism>
<keyword evidence="3" id="KW-1185">Reference proteome</keyword>
<dbReference type="SUPFAM" id="SSF55785">
    <property type="entry name" value="PYP-like sensor domain (PAS domain)"/>
    <property type="match status" value="1"/>
</dbReference>
<sequence>MVTKKSFLYNEQVQELEKLKESMAMMEELLDNAYYGMVLVDSEGHIVKWSYEKFFGIPEEEVLGKHVEDVIENTRLHMVVKTGRKELCDIQEINGKHAIASRIPIIKEGRVIGAAGTILFSDTSELQSLAKKS</sequence>
<dbReference type="InterPro" id="IPR000014">
    <property type="entry name" value="PAS"/>
</dbReference>
<dbReference type="NCBIfam" id="TIGR00229">
    <property type="entry name" value="sensory_box"/>
    <property type="match status" value="1"/>
</dbReference>
<dbReference type="InterPro" id="IPR035965">
    <property type="entry name" value="PAS-like_dom_sf"/>
</dbReference>
<dbReference type="GO" id="GO:0006355">
    <property type="term" value="P:regulation of DNA-templated transcription"/>
    <property type="evidence" value="ECO:0007669"/>
    <property type="project" value="InterPro"/>
</dbReference>
<proteinExistence type="predicted"/>
<accession>A0A1G5B9M7</accession>
<dbReference type="AlphaFoldDB" id="A0A1G5B9M7"/>
<evidence type="ECO:0000259" key="1">
    <source>
        <dbReference type="Pfam" id="PF00989"/>
    </source>
</evidence>
<name>A0A1G5B9M7_9FIRM</name>
<dbReference type="Pfam" id="PF00989">
    <property type="entry name" value="PAS"/>
    <property type="match status" value="1"/>
</dbReference>
<dbReference type="EMBL" id="FMUS01000002">
    <property type="protein sequence ID" value="SCX86700.1"/>
    <property type="molecule type" value="Genomic_DNA"/>
</dbReference>
<reference evidence="2 3" key="1">
    <citation type="submission" date="2016-10" db="EMBL/GenBank/DDBJ databases">
        <authorList>
            <person name="de Groot N.N."/>
        </authorList>
    </citation>
    <scope>NUCLEOTIDE SEQUENCE [LARGE SCALE GENOMIC DNA]</scope>
    <source>
        <strain evidence="2 3">DSM 18978</strain>
    </source>
</reference>
<dbReference type="InterPro" id="IPR013767">
    <property type="entry name" value="PAS_fold"/>
</dbReference>
<dbReference type="Proteomes" id="UP000198636">
    <property type="component" value="Unassembled WGS sequence"/>
</dbReference>
<feature type="domain" description="PAS fold" evidence="1">
    <location>
        <begin position="25"/>
        <end position="80"/>
    </location>
</feature>
<gene>
    <name evidence="2" type="ORF">SAMN03080606_00340</name>
</gene>
<dbReference type="CDD" id="cd00130">
    <property type="entry name" value="PAS"/>
    <property type="match status" value="1"/>
</dbReference>
<evidence type="ECO:0000313" key="3">
    <source>
        <dbReference type="Proteomes" id="UP000198636"/>
    </source>
</evidence>